<proteinExistence type="predicted"/>
<keyword evidence="2" id="KW-0472">Membrane</keyword>
<evidence type="ECO:0000313" key="3">
    <source>
        <dbReference type="EMBL" id="BBZ78532.1"/>
    </source>
</evidence>
<keyword evidence="4" id="KW-1185">Reference proteome</keyword>
<dbReference type="EMBL" id="AP022620">
    <property type="protein sequence ID" value="BBZ78532.1"/>
    <property type="molecule type" value="Genomic_DNA"/>
</dbReference>
<gene>
    <name evidence="3" type="ORF">MANY_38690</name>
</gene>
<evidence type="ECO:0000256" key="1">
    <source>
        <dbReference type="SAM" id="MobiDB-lite"/>
    </source>
</evidence>
<name>A0A6N4WF16_9MYCO</name>
<feature type="transmembrane region" description="Helical" evidence="2">
    <location>
        <begin position="35"/>
        <end position="57"/>
    </location>
</feature>
<keyword evidence="2" id="KW-1133">Transmembrane helix</keyword>
<dbReference type="Proteomes" id="UP000467249">
    <property type="component" value="Chromosome"/>
</dbReference>
<dbReference type="KEGG" id="many:MANY_38690"/>
<dbReference type="RefSeq" id="WP_163805666.1">
    <property type="nucleotide sequence ID" value="NZ_AP022620.1"/>
</dbReference>
<keyword evidence="2" id="KW-0812">Transmembrane</keyword>
<reference evidence="3 4" key="1">
    <citation type="journal article" date="2019" name="Emerg. Microbes Infect.">
        <title>Comprehensive subspecies identification of 175 nontuberculous mycobacteria species based on 7547 genomic profiles.</title>
        <authorList>
            <person name="Matsumoto Y."/>
            <person name="Kinjo T."/>
            <person name="Motooka D."/>
            <person name="Nabeya D."/>
            <person name="Jung N."/>
            <person name="Uechi K."/>
            <person name="Horii T."/>
            <person name="Iida T."/>
            <person name="Fujita J."/>
            <person name="Nakamura S."/>
        </authorList>
    </citation>
    <scope>NUCLEOTIDE SEQUENCE [LARGE SCALE GENOMIC DNA]</scope>
    <source>
        <strain evidence="3 4">JCM 30275</strain>
    </source>
</reference>
<protein>
    <recommendedName>
        <fullName evidence="5">Anti-sigma-M factor RsmA</fullName>
    </recommendedName>
</protein>
<dbReference type="AlphaFoldDB" id="A0A6N4WF16"/>
<organism evidence="3 4">
    <name type="scientific">Mycolicibacterium anyangense</name>
    <dbReference type="NCBI Taxonomy" id="1431246"/>
    <lineage>
        <taxon>Bacteria</taxon>
        <taxon>Bacillati</taxon>
        <taxon>Actinomycetota</taxon>
        <taxon>Actinomycetes</taxon>
        <taxon>Mycobacteriales</taxon>
        <taxon>Mycobacteriaceae</taxon>
        <taxon>Mycolicibacterium</taxon>
    </lineage>
</organism>
<sequence>MEPEPADAAHTVAAGDAPVRSAAHAARPAGHHRRLVAAAIGGAAVLTAVWMGTTALLGRDDTNHSSPTSANLITVTPTVPLSSRDLVALVGRSPDFGPLADEAKRASCLTGLGYPSTQQILGAEPLQIDGRPTIVLVLPGERPEDLVVLAVAPTCSSVTTGLVADTTVRRP</sequence>
<evidence type="ECO:0008006" key="5">
    <source>
        <dbReference type="Google" id="ProtNLM"/>
    </source>
</evidence>
<evidence type="ECO:0000313" key="4">
    <source>
        <dbReference type="Proteomes" id="UP000467249"/>
    </source>
</evidence>
<accession>A0A6N4WF16</accession>
<feature type="region of interest" description="Disordered" evidence="1">
    <location>
        <begin position="1"/>
        <end position="20"/>
    </location>
</feature>
<evidence type="ECO:0000256" key="2">
    <source>
        <dbReference type="SAM" id="Phobius"/>
    </source>
</evidence>